<feature type="transmembrane region" description="Helical" evidence="5">
    <location>
        <begin position="55"/>
        <end position="77"/>
    </location>
</feature>
<feature type="transmembrane region" description="Helical" evidence="5">
    <location>
        <begin position="294"/>
        <end position="314"/>
    </location>
</feature>
<keyword evidence="2 5" id="KW-0812">Transmembrane</keyword>
<keyword evidence="3 5" id="KW-1133">Transmembrane helix</keyword>
<evidence type="ECO:0000256" key="5">
    <source>
        <dbReference type="SAM" id="Phobius"/>
    </source>
</evidence>
<feature type="transmembrane region" description="Helical" evidence="5">
    <location>
        <begin position="31"/>
        <end position="49"/>
    </location>
</feature>
<dbReference type="PANTHER" id="PTHR32322">
    <property type="entry name" value="INNER MEMBRANE TRANSPORTER"/>
    <property type="match status" value="1"/>
</dbReference>
<evidence type="ECO:0000256" key="1">
    <source>
        <dbReference type="ARBA" id="ARBA00004141"/>
    </source>
</evidence>
<evidence type="ECO:0000313" key="7">
    <source>
        <dbReference type="EMBL" id="CAB4958576.1"/>
    </source>
</evidence>
<feature type="transmembrane region" description="Helical" evidence="5">
    <location>
        <begin position="238"/>
        <end position="256"/>
    </location>
</feature>
<dbReference type="EMBL" id="CAFBNE010000068">
    <property type="protein sequence ID" value="CAB4958576.1"/>
    <property type="molecule type" value="Genomic_DNA"/>
</dbReference>
<feature type="transmembrane region" description="Helical" evidence="5">
    <location>
        <begin position="145"/>
        <end position="162"/>
    </location>
</feature>
<accession>A0A6J7KRR6</accession>
<protein>
    <submittedName>
        <fullName evidence="7">Unannotated protein</fullName>
    </submittedName>
</protein>
<evidence type="ECO:0000259" key="6">
    <source>
        <dbReference type="Pfam" id="PF00892"/>
    </source>
</evidence>
<dbReference type="Pfam" id="PF00892">
    <property type="entry name" value="EamA"/>
    <property type="match status" value="2"/>
</dbReference>
<feature type="transmembrane region" description="Helical" evidence="5">
    <location>
        <begin position="206"/>
        <end position="232"/>
    </location>
</feature>
<keyword evidence="4 5" id="KW-0472">Membrane</keyword>
<comment type="subcellular location">
    <subcellularLocation>
        <location evidence="1">Membrane</location>
        <topology evidence="1">Multi-pass membrane protein</topology>
    </subcellularLocation>
</comment>
<dbReference type="SUPFAM" id="SSF103481">
    <property type="entry name" value="Multidrug resistance efflux transporter EmrE"/>
    <property type="match status" value="2"/>
</dbReference>
<dbReference type="PANTHER" id="PTHR32322:SF9">
    <property type="entry name" value="AMINO-ACID METABOLITE EFFLUX PUMP-RELATED"/>
    <property type="match status" value="1"/>
</dbReference>
<organism evidence="7">
    <name type="scientific">freshwater metagenome</name>
    <dbReference type="NCBI Taxonomy" id="449393"/>
    <lineage>
        <taxon>unclassified sequences</taxon>
        <taxon>metagenomes</taxon>
        <taxon>ecological metagenomes</taxon>
    </lineage>
</organism>
<sequence length="334" mass="35222">MHAQGRECPALRWYEWAVTQPSATSRWLPSYLLLALIWGGSFAFMKIGLESLTPVGVSLGRIVLGAITLLIISAITRTALPPRRTWKPLFIYGALVSTIPWTMFAFSETHISSALAGIINGATPLMTLIAILLVFPEERPNRQRIIGLTIGFAGVLVVVGIWQGLGGGTLIGIGACIIAIACYGISYPYGRRHLTGGPLASDLTPLALATGVLLMGTIQTAPIALFTGVVVAPIQTSTIISMLGLGCLGSGIAYILNFRVLGRADATTASTVTYIPPLIAVIIGAIFLDEHITWNQPIGGVLVVVGAATAQGILRLPKRSRVRGGRDSGTMTPS</sequence>
<feature type="transmembrane region" description="Helical" evidence="5">
    <location>
        <begin position="268"/>
        <end position="288"/>
    </location>
</feature>
<name>A0A6J7KRR6_9ZZZZ</name>
<dbReference type="InterPro" id="IPR000620">
    <property type="entry name" value="EamA_dom"/>
</dbReference>
<evidence type="ECO:0000256" key="2">
    <source>
        <dbReference type="ARBA" id="ARBA00022692"/>
    </source>
</evidence>
<proteinExistence type="predicted"/>
<evidence type="ECO:0000256" key="3">
    <source>
        <dbReference type="ARBA" id="ARBA00022989"/>
    </source>
</evidence>
<feature type="transmembrane region" description="Helical" evidence="5">
    <location>
        <begin position="113"/>
        <end position="133"/>
    </location>
</feature>
<feature type="domain" description="EamA" evidence="6">
    <location>
        <begin position="31"/>
        <end position="159"/>
    </location>
</feature>
<dbReference type="InterPro" id="IPR037185">
    <property type="entry name" value="EmrE-like"/>
</dbReference>
<feature type="transmembrane region" description="Helical" evidence="5">
    <location>
        <begin position="168"/>
        <end position="185"/>
    </location>
</feature>
<feature type="domain" description="EamA" evidence="6">
    <location>
        <begin position="171"/>
        <end position="308"/>
    </location>
</feature>
<reference evidence="7" key="1">
    <citation type="submission" date="2020-05" db="EMBL/GenBank/DDBJ databases">
        <authorList>
            <person name="Chiriac C."/>
            <person name="Salcher M."/>
            <person name="Ghai R."/>
            <person name="Kavagutti S V."/>
        </authorList>
    </citation>
    <scope>NUCLEOTIDE SEQUENCE</scope>
</reference>
<dbReference type="GO" id="GO:0016020">
    <property type="term" value="C:membrane"/>
    <property type="evidence" value="ECO:0007669"/>
    <property type="project" value="UniProtKB-SubCell"/>
</dbReference>
<gene>
    <name evidence="7" type="ORF">UFOPK3772_02042</name>
</gene>
<evidence type="ECO:0000256" key="4">
    <source>
        <dbReference type="ARBA" id="ARBA00023136"/>
    </source>
</evidence>
<feature type="transmembrane region" description="Helical" evidence="5">
    <location>
        <begin position="89"/>
        <end position="107"/>
    </location>
</feature>
<dbReference type="Gene3D" id="1.10.3730.20">
    <property type="match status" value="1"/>
</dbReference>
<dbReference type="InterPro" id="IPR050638">
    <property type="entry name" value="AA-Vitamin_Transporters"/>
</dbReference>
<dbReference type="AlphaFoldDB" id="A0A6J7KRR6"/>